<accession>A0A841D4U5</accession>
<evidence type="ECO:0000256" key="4">
    <source>
        <dbReference type="SAM" id="MobiDB-lite"/>
    </source>
</evidence>
<dbReference type="InterPro" id="IPR016007">
    <property type="entry name" value="Alpha_rhamnosid"/>
</dbReference>
<dbReference type="Pfam" id="PF17389">
    <property type="entry name" value="Bac_rhamnosid6H"/>
    <property type="match status" value="1"/>
</dbReference>
<dbReference type="InterPro" id="IPR008928">
    <property type="entry name" value="6-hairpin_glycosidase_sf"/>
</dbReference>
<dbReference type="SUPFAM" id="SSF48208">
    <property type="entry name" value="Six-hairpin glycosidases"/>
    <property type="match status" value="1"/>
</dbReference>
<dbReference type="Pfam" id="PF08531">
    <property type="entry name" value="Bac_rhamnosid_N"/>
    <property type="match status" value="1"/>
</dbReference>
<dbReference type="EMBL" id="JACHJJ010000004">
    <property type="protein sequence ID" value="MBB5962476.1"/>
    <property type="molecule type" value="Genomic_DNA"/>
</dbReference>
<dbReference type="Pfam" id="PF25788">
    <property type="entry name" value="Ig_Rha78A_N"/>
    <property type="match status" value="1"/>
</dbReference>
<dbReference type="PANTHER" id="PTHR33307">
    <property type="entry name" value="ALPHA-RHAMNOSIDASE (EUROFUNG)"/>
    <property type="match status" value="1"/>
</dbReference>
<comment type="catalytic activity">
    <reaction evidence="1">
        <text>Hydrolysis of terminal non-reducing alpha-L-rhamnose residues in alpha-L-rhamnosides.</text>
        <dbReference type="EC" id="3.2.1.40"/>
    </reaction>
</comment>
<feature type="domain" description="Alpha-L-rhamnosidase concanavalin-like" evidence="5">
    <location>
        <begin position="321"/>
        <end position="418"/>
    </location>
</feature>
<dbReference type="InterPro" id="IPR012341">
    <property type="entry name" value="6hp_glycosidase-like_sf"/>
</dbReference>
<dbReference type="Pfam" id="PF17390">
    <property type="entry name" value="Bac_rhamnosid_C"/>
    <property type="match status" value="1"/>
</dbReference>
<gene>
    <name evidence="9" type="ORF">FHS22_001737</name>
</gene>
<dbReference type="InterPro" id="IPR013783">
    <property type="entry name" value="Ig-like_fold"/>
</dbReference>
<dbReference type="Proteomes" id="UP000562352">
    <property type="component" value="Unassembled WGS sequence"/>
</dbReference>
<dbReference type="Gene3D" id="2.60.120.260">
    <property type="entry name" value="Galactose-binding domain-like"/>
    <property type="match status" value="2"/>
</dbReference>
<evidence type="ECO:0000256" key="2">
    <source>
        <dbReference type="ARBA" id="ARBA00012652"/>
    </source>
</evidence>
<name>A0A841D4U5_PLAVE</name>
<evidence type="ECO:0000259" key="8">
    <source>
        <dbReference type="Pfam" id="PF17390"/>
    </source>
</evidence>
<evidence type="ECO:0000259" key="7">
    <source>
        <dbReference type="Pfam" id="PF17389"/>
    </source>
</evidence>
<sequence>MTFLHVAAPGYEHHRVPLGIGESAPRLSWTVETDLPGWRQRAYEIELSDGTATGPVESGRSVLVGWPGTELASRERRGARVRVHGQDGSVSDWSPWSWAEAGLLEAADWRAVPAAPPRELLGAPDGPAPLLRRDFTVRGPVDRARLYVTAYGLHETEINGTVVGDEVLAPGWTSYSHRLRYRTHDVTGLLREGGNAVGATLADGWYRGRVGFEGGRTRVYGDRTALIAQLEITYTDGTTDVVATDGSWRCAPGPVTAASLYDGERHDARLLPPGWSRPGFDDASWLPADALPYDPARLVAPAGPPVRRVETLAPAEVTVSPSGRTILDFGQNVSGRLRIRVQGPAGHTVTLRHAEVLQDGELCVRPLRAADATDVYTLRGGGVEEWEPRFTLHGFRYAEVGGWPGAFDPACVQAVVCHTDMERTGWFDSSDGDLNRLHDNVLWSMRGNFVDVPTDCPQRDERLGWTGDIQVFAPTSAFLYGCAGMLASWLADLAAEQAELGTVPVYVPWIQLLFPTEPVAAWGDAAVVVPWTLYERYGEEGLLRTQYPSMKAWVDQCAGRAGDGRLWDTGFQLGDWLDPAAPPDRPFEARTDRALVATACLARSARLLAQAAAVLGEEEDHRRYGGLADQVGAAFEAEYVSPSGRLVGDSQTAYALALQFDLIAGAGRRARAGRRLVELVRESGHRIGTGFVGTPLVCDALVAAGAVDDAYHLLMQRECPSWLYPVTMGATTVWERWDSMLPDGTVNPGDMTSFNHYALGAVADWLHRTVAGLAPAEPGYRRILVRPLPGGGLRHASAAHLTPYGRAEVRWRRAAGRFELEVVVPAGATATVVLPSGPGSRIEVGAGRHRFEDAFRDAADDPVAERPGFFGPPDPQRDGAAGLAVQDA</sequence>
<dbReference type="InterPro" id="IPR035398">
    <property type="entry name" value="Bac_rhamnosid_C"/>
</dbReference>
<proteinExistence type="predicted"/>
<feature type="domain" description="Bacterial alpha-L-rhamnosidase N-terminal" evidence="6">
    <location>
        <begin position="141"/>
        <end position="310"/>
    </location>
</feature>
<dbReference type="PIRSF" id="PIRSF010631">
    <property type="entry name" value="A-rhamnsds"/>
    <property type="match status" value="1"/>
</dbReference>
<dbReference type="PANTHER" id="PTHR33307:SF6">
    <property type="entry name" value="ALPHA-RHAMNOSIDASE (EUROFUNG)-RELATED"/>
    <property type="match status" value="1"/>
</dbReference>
<evidence type="ECO:0000313" key="10">
    <source>
        <dbReference type="Proteomes" id="UP000562352"/>
    </source>
</evidence>
<dbReference type="EC" id="3.2.1.40" evidence="2"/>
<dbReference type="Pfam" id="PF05592">
    <property type="entry name" value="Bac_rhamnosid"/>
    <property type="match status" value="1"/>
</dbReference>
<dbReference type="Gene3D" id="2.60.40.10">
    <property type="entry name" value="Immunoglobulins"/>
    <property type="match status" value="1"/>
</dbReference>
<evidence type="ECO:0000313" key="9">
    <source>
        <dbReference type="EMBL" id="MBB5962476.1"/>
    </source>
</evidence>
<dbReference type="InterPro" id="IPR008902">
    <property type="entry name" value="Rhamnosid_concanavalin"/>
</dbReference>
<reference evidence="9 10" key="1">
    <citation type="submission" date="2020-08" db="EMBL/GenBank/DDBJ databases">
        <title>Genomic Encyclopedia of Type Strains, Phase III (KMG-III): the genomes of soil and plant-associated and newly described type strains.</title>
        <authorList>
            <person name="Whitman W."/>
        </authorList>
    </citation>
    <scope>NUCLEOTIDE SEQUENCE [LARGE SCALE GENOMIC DNA]</scope>
    <source>
        <strain evidence="9 10">CECT 3303</strain>
    </source>
</reference>
<feature type="region of interest" description="Disordered" evidence="4">
    <location>
        <begin position="862"/>
        <end position="888"/>
    </location>
</feature>
<evidence type="ECO:0000259" key="5">
    <source>
        <dbReference type="Pfam" id="PF05592"/>
    </source>
</evidence>
<dbReference type="GO" id="GO:0030596">
    <property type="term" value="F:alpha-L-rhamnosidase activity"/>
    <property type="evidence" value="ECO:0007669"/>
    <property type="project" value="UniProtKB-EC"/>
</dbReference>
<dbReference type="InterPro" id="IPR013737">
    <property type="entry name" value="Bac_rhamnosid_N"/>
</dbReference>
<dbReference type="GO" id="GO:0005975">
    <property type="term" value="P:carbohydrate metabolic process"/>
    <property type="evidence" value="ECO:0007669"/>
    <property type="project" value="InterPro"/>
</dbReference>
<dbReference type="InterPro" id="IPR035396">
    <property type="entry name" value="Bac_rhamnosid6H"/>
</dbReference>
<dbReference type="RefSeq" id="WP_338047662.1">
    <property type="nucleotide sequence ID" value="NZ_BAAAWZ010000001.1"/>
</dbReference>
<evidence type="ECO:0000256" key="1">
    <source>
        <dbReference type="ARBA" id="ARBA00001445"/>
    </source>
</evidence>
<comment type="caution">
    <text evidence="9">The sequence shown here is derived from an EMBL/GenBank/DDBJ whole genome shotgun (WGS) entry which is preliminary data.</text>
</comment>
<feature type="domain" description="Alpha-L-rhamnosidase C-terminal" evidence="8">
    <location>
        <begin position="772"/>
        <end position="844"/>
    </location>
</feature>
<protein>
    <recommendedName>
        <fullName evidence="2">alpha-L-rhamnosidase</fullName>
        <ecNumber evidence="2">3.2.1.40</ecNumber>
    </recommendedName>
</protein>
<feature type="domain" description="Alpha-L-rhamnosidase six-hairpin glycosidase" evidence="7">
    <location>
        <begin position="422"/>
        <end position="770"/>
    </location>
</feature>
<organism evidence="9 10">
    <name type="scientific">Planomonospora venezuelensis</name>
    <dbReference type="NCBI Taxonomy" id="1999"/>
    <lineage>
        <taxon>Bacteria</taxon>
        <taxon>Bacillati</taxon>
        <taxon>Actinomycetota</taxon>
        <taxon>Actinomycetes</taxon>
        <taxon>Streptosporangiales</taxon>
        <taxon>Streptosporangiaceae</taxon>
        <taxon>Planomonospora</taxon>
    </lineage>
</organism>
<keyword evidence="3 9" id="KW-0378">Hydrolase</keyword>
<dbReference type="Gene3D" id="1.50.10.10">
    <property type="match status" value="1"/>
</dbReference>
<evidence type="ECO:0000256" key="3">
    <source>
        <dbReference type="ARBA" id="ARBA00022801"/>
    </source>
</evidence>
<evidence type="ECO:0000259" key="6">
    <source>
        <dbReference type="Pfam" id="PF08531"/>
    </source>
</evidence>
<dbReference type="Gene3D" id="2.60.420.10">
    <property type="entry name" value="Maltose phosphorylase, domain 3"/>
    <property type="match status" value="1"/>
</dbReference>
<keyword evidence="9" id="KW-0326">Glycosidase</keyword>
<dbReference type="AlphaFoldDB" id="A0A841D4U5"/>
<keyword evidence="10" id="KW-1185">Reference proteome</keyword>